<dbReference type="OrthoDB" id="185618at2759"/>
<comment type="similarity">
    <text evidence="1">Belongs to the NAD kinase family.</text>
</comment>
<dbReference type="InterPro" id="IPR012355">
    <property type="entry name" value="NADK2_mit"/>
</dbReference>
<protein>
    <recommendedName>
        <fullName evidence="1">NAD kinase 2, mitochondrial</fullName>
        <ecNumber evidence="1">2.7.1.23</ecNumber>
    </recommendedName>
    <alternativeName>
        <fullName evidence="1">NAD kinase domain-containing protein 1, mitochondrial</fullName>
    </alternativeName>
</protein>
<evidence type="ECO:0000313" key="2">
    <source>
        <dbReference type="EMBL" id="CAD7241105.1"/>
    </source>
</evidence>
<name>A0A7R8ZYH3_9CRUS</name>
<dbReference type="InterPro" id="IPR017437">
    <property type="entry name" value="ATP-NAD_kinase_PpnK-typ_C"/>
</dbReference>
<dbReference type="GO" id="GO:0003951">
    <property type="term" value="F:NAD+ kinase activity"/>
    <property type="evidence" value="ECO:0007669"/>
    <property type="project" value="UniProtKB-UniRule"/>
</dbReference>
<keyword evidence="3" id="KW-1185">Reference proteome</keyword>
<keyword evidence="1" id="KW-0418">Kinase</keyword>
<keyword evidence="1" id="KW-0496">Mitochondrion</keyword>
<comment type="catalytic activity">
    <reaction evidence="1">
        <text>NAD(+) + ATP = ADP + NADP(+) + H(+)</text>
        <dbReference type="Rhea" id="RHEA:18629"/>
        <dbReference type="ChEBI" id="CHEBI:15378"/>
        <dbReference type="ChEBI" id="CHEBI:30616"/>
        <dbReference type="ChEBI" id="CHEBI:57540"/>
        <dbReference type="ChEBI" id="CHEBI:58349"/>
        <dbReference type="ChEBI" id="CHEBI:456216"/>
        <dbReference type="EC" id="2.7.1.23"/>
    </reaction>
</comment>
<dbReference type="GO" id="GO:0005739">
    <property type="term" value="C:mitochondrion"/>
    <property type="evidence" value="ECO:0007669"/>
    <property type="project" value="UniProtKB-SubCell"/>
</dbReference>
<dbReference type="PANTHER" id="PTHR13158:SF5">
    <property type="entry name" value="NAD KINASE 2, MITOCHONDRIAL"/>
    <property type="match status" value="1"/>
</dbReference>
<dbReference type="InterPro" id="IPR017438">
    <property type="entry name" value="ATP-NAD_kinase_N"/>
</dbReference>
<dbReference type="PIRSF" id="PIRSF017565">
    <property type="entry name" value="Kin_ATP-NAD_euk"/>
    <property type="match status" value="1"/>
</dbReference>
<dbReference type="EMBL" id="LR899614">
    <property type="protein sequence ID" value="CAD7241105.1"/>
    <property type="molecule type" value="Genomic_DNA"/>
</dbReference>
<organism evidence="2">
    <name type="scientific">Darwinula stevensoni</name>
    <dbReference type="NCBI Taxonomy" id="69355"/>
    <lineage>
        <taxon>Eukaryota</taxon>
        <taxon>Metazoa</taxon>
        <taxon>Ecdysozoa</taxon>
        <taxon>Arthropoda</taxon>
        <taxon>Crustacea</taxon>
        <taxon>Oligostraca</taxon>
        <taxon>Ostracoda</taxon>
        <taxon>Podocopa</taxon>
        <taxon>Podocopida</taxon>
        <taxon>Darwinulocopina</taxon>
        <taxon>Darwinuloidea</taxon>
        <taxon>Darwinulidae</taxon>
        <taxon>Darwinula</taxon>
    </lineage>
</organism>
<keyword evidence="1" id="KW-0808">Transferase</keyword>
<dbReference type="EC" id="2.7.1.23" evidence="1"/>
<dbReference type="GO" id="GO:0005524">
    <property type="term" value="F:ATP binding"/>
    <property type="evidence" value="ECO:0007669"/>
    <property type="project" value="UniProtKB-UniRule"/>
</dbReference>
<dbReference type="SUPFAM" id="SSF111331">
    <property type="entry name" value="NAD kinase/diacylglycerol kinase-like"/>
    <property type="match status" value="1"/>
</dbReference>
<reference evidence="2" key="1">
    <citation type="submission" date="2020-11" db="EMBL/GenBank/DDBJ databases">
        <authorList>
            <person name="Tran Van P."/>
        </authorList>
    </citation>
    <scope>NUCLEOTIDE SEQUENCE</scope>
</reference>
<dbReference type="PANTHER" id="PTHR13158">
    <property type="match status" value="1"/>
</dbReference>
<dbReference type="AlphaFoldDB" id="A0A7R8ZYH3"/>
<dbReference type="Gene3D" id="3.40.50.10330">
    <property type="entry name" value="Probable inorganic polyphosphate/atp-NAD kinase, domain 1"/>
    <property type="match status" value="1"/>
</dbReference>
<dbReference type="InterPro" id="IPR016064">
    <property type="entry name" value="NAD/diacylglycerol_kinase_sf"/>
</dbReference>
<comment type="function">
    <text evidence="1">Mitochondrial NAD(+) kinase that phosphorylates NAD(+) to yield NADP(+). Can use both ATP or inorganic polyphosphate as the phosphoryl donor.</text>
</comment>
<accession>A0A7R8ZYH3</accession>
<dbReference type="GO" id="GO:0019674">
    <property type="term" value="P:NAD+ metabolic process"/>
    <property type="evidence" value="ECO:0007669"/>
    <property type="project" value="UniProtKB-UniRule"/>
</dbReference>
<comment type="subcellular location">
    <subcellularLocation>
        <location evidence="1">Mitochondrion</location>
    </subcellularLocation>
</comment>
<comment type="subunit">
    <text evidence="1">Homodimer.</text>
</comment>
<dbReference type="Proteomes" id="UP000677054">
    <property type="component" value="Unassembled WGS sequence"/>
</dbReference>
<dbReference type="EMBL" id="CAJPEV010000097">
    <property type="protein sequence ID" value="CAG0880502.1"/>
    <property type="molecule type" value="Genomic_DNA"/>
</dbReference>
<keyword evidence="1" id="KW-0520">NAD</keyword>
<dbReference type="Gene3D" id="2.60.200.30">
    <property type="entry name" value="Probable inorganic polyphosphate/atp-NAD kinase, domain 2"/>
    <property type="match status" value="1"/>
</dbReference>
<keyword evidence="1" id="KW-0521">NADP</keyword>
<gene>
    <name evidence="2" type="ORF">DSTB1V02_LOCUS1107</name>
</gene>
<proteinExistence type="inferred from homology"/>
<evidence type="ECO:0000313" key="3">
    <source>
        <dbReference type="Proteomes" id="UP000677054"/>
    </source>
</evidence>
<dbReference type="GO" id="GO:0006741">
    <property type="term" value="P:NADP+ biosynthetic process"/>
    <property type="evidence" value="ECO:0007669"/>
    <property type="project" value="UniProtKB-UniRule"/>
</dbReference>
<evidence type="ECO:0000256" key="1">
    <source>
        <dbReference type="PIRNR" id="PIRNR017565"/>
    </source>
</evidence>
<keyword evidence="1" id="KW-0547">Nucleotide-binding</keyword>
<sequence>MNLTWHVVSKCGLHSSVEASMKPSAFKPKKALVITKVTRYEFEKRRFQDVSDEELRELLSRRGSDLDMLKQRHLVHKECEKRVVQALESHGIETKVAYRFDYTIASVKWADVIVSAGGDGTFLLAASKVHDSNKLVVGFNSDPSRSEGHLCLPKKYSLAVDEAVKKLCNGQFRWMFRNRIRITIAGENVFDQPVELHDQQLLAPEYRFLEDLPEQLQCAKAREMREGRDSPTHHRVLPVLALNEVFIGESLSARVSYCEISLDNGDKFKQKCSGFIFSTGTGSTSWTFNINKLTHQNVEKLLHIIEDEVPSVRLNKNDCRLIEKITARFNNELIVDPSEPQMVYTIRDPITMGVLPTPLDRKPRGFARSVDVKSRCVDASLVVDGSLSFRFNDGTSATLEVLDSDALRTIILHED</sequence>
<dbReference type="GO" id="GO:0042803">
    <property type="term" value="F:protein homodimerization activity"/>
    <property type="evidence" value="ECO:0007669"/>
    <property type="project" value="UniProtKB-UniRule"/>
</dbReference>
<keyword evidence="1" id="KW-0067">ATP-binding</keyword>